<feature type="transmembrane region" description="Helical" evidence="7">
    <location>
        <begin position="634"/>
        <end position="656"/>
    </location>
</feature>
<evidence type="ECO:0000313" key="10">
    <source>
        <dbReference type="EMBL" id="MBD2867362.1"/>
    </source>
</evidence>
<dbReference type="CDD" id="cd05819">
    <property type="entry name" value="NHL"/>
    <property type="match status" value="1"/>
</dbReference>
<dbReference type="Gene3D" id="2.120.10.30">
    <property type="entry name" value="TolB, C-terminal domain"/>
    <property type="match status" value="1"/>
</dbReference>
<evidence type="ECO:0000256" key="5">
    <source>
        <dbReference type="ARBA" id="ARBA00023136"/>
    </source>
</evidence>
<evidence type="ECO:0000256" key="4">
    <source>
        <dbReference type="ARBA" id="ARBA00022989"/>
    </source>
</evidence>
<dbReference type="GO" id="GO:0008270">
    <property type="term" value="F:zinc ion binding"/>
    <property type="evidence" value="ECO:0007669"/>
    <property type="project" value="UniProtKB-KW"/>
</dbReference>
<keyword evidence="3" id="KW-0677">Repeat</keyword>
<feature type="signal peptide" evidence="8">
    <location>
        <begin position="1"/>
        <end position="23"/>
    </location>
</feature>
<feature type="domain" description="Yip1" evidence="9">
    <location>
        <begin position="512"/>
        <end position="681"/>
    </location>
</feature>
<keyword evidence="4 7" id="KW-1133">Transmembrane helix</keyword>
<feature type="transmembrane region" description="Helical" evidence="7">
    <location>
        <begin position="571"/>
        <end position="590"/>
    </location>
</feature>
<feature type="repeat" description="NHL" evidence="6">
    <location>
        <begin position="66"/>
        <end position="96"/>
    </location>
</feature>
<dbReference type="InterPro" id="IPR006977">
    <property type="entry name" value="Yip1_dom"/>
</dbReference>
<evidence type="ECO:0000256" key="2">
    <source>
        <dbReference type="ARBA" id="ARBA00022692"/>
    </source>
</evidence>
<dbReference type="InterPro" id="IPR001258">
    <property type="entry name" value="NHL_repeat"/>
</dbReference>
<dbReference type="Pfam" id="PF01436">
    <property type="entry name" value="NHL"/>
    <property type="match status" value="1"/>
</dbReference>
<feature type="transmembrane region" description="Helical" evidence="7">
    <location>
        <begin position="535"/>
        <end position="559"/>
    </location>
</feature>
<organism evidence="10 11">
    <name type="scientific">Paenibacillus arenilitoris</name>
    <dbReference type="NCBI Taxonomy" id="2772299"/>
    <lineage>
        <taxon>Bacteria</taxon>
        <taxon>Bacillati</taxon>
        <taxon>Bacillota</taxon>
        <taxon>Bacilli</taxon>
        <taxon>Bacillales</taxon>
        <taxon>Paenibacillaceae</taxon>
        <taxon>Paenibacillus</taxon>
    </lineage>
</organism>
<dbReference type="PANTHER" id="PTHR24104">
    <property type="entry name" value="E3 UBIQUITIN-PROTEIN LIGASE NHLRC1-RELATED"/>
    <property type="match status" value="1"/>
</dbReference>
<keyword evidence="11" id="KW-1185">Reference proteome</keyword>
<keyword evidence="2 7" id="KW-0812">Transmembrane</keyword>
<feature type="chain" id="PRO_5038580850" description="Yip1 domain-containing protein" evidence="8">
    <location>
        <begin position="24"/>
        <end position="708"/>
    </location>
</feature>
<dbReference type="PANTHER" id="PTHR24104:SF25">
    <property type="entry name" value="PROTEIN LIN-41"/>
    <property type="match status" value="1"/>
</dbReference>
<dbReference type="Gene3D" id="1.25.40.10">
    <property type="entry name" value="Tetratricopeptide repeat domain"/>
    <property type="match status" value="1"/>
</dbReference>
<evidence type="ECO:0000259" key="9">
    <source>
        <dbReference type="Pfam" id="PF04893"/>
    </source>
</evidence>
<dbReference type="InterPro" id="IPR011042">
    <property type="entry name" value="6-blade_b-propeller_TolB-like"/>
</dbReference>
<keyword evidence="8" id="KW-0732">Signal</keyword>
<keyword evidence="5 7" id="KW-0472">Membrane</keyword>
<comment type="caution">
    <text evidence="10">The sequence shown here is derived from an EMBL/GenBank/DDBJ whole genome shotgun (WGS) entry which is preliminary data.</text>
</comment>
<dbReference type="SUPFAM" id="SSF48452">
    <property type="entry name" value="TPR-like"/>
    <property type="match status" value="1"/>
</dbReference>
<dbReference type="Proteomes" id="UP000632125">
    <property type="component" value="Unassembled WGS sequence"/>
</dbReference>
<reference evidence="10" key="1">
    <citation type="submission" date="2020-09" db="EMBL/GenBank/DDBJ databases">
        <title>A novel bacterium of genus Paenibacillus, isolated from South China Sea.</title>
        <authorList>
            <person name="Huang H."/>
            <person name="Mo K."/>
            <person name="Hu Y."/>
        </authorList>
    </citation>
    <scope>NUCLEOTIDE SEQUENCE</scope>
    <source>
        <strain evidence="10">IB182493</strain>
    </source>
</reference>
<sequence>MVRTKWILFFAAMVMLGSFGVESASAMVPYKTYFYDYEGNYFVSPDAYVPERVLGAGDMGIPDAALNQPLDLFVDGDKQVYVADSGNNRIVLLDEEYRLKKEIKEFVLGDGRTKSGFNAPTGLFVTEEGLIYVADSKNARIVVLRQDGGLERILEAPDSDVFPAGFIYEPSALGVDPAGRIYVISKSTNMGVIALNADGGFDGFVGAEKVAPKVADLFWRLITTKEQKSRTAKNVPTEYNNITIDELGFAYVTSSALGTRAQLNALQSRDKSSRNAPVKRLNNLGIDILKRNGAYPPAGDIQVKNDVSRFIDVALAGSGVYSTLDSTHNKIFTYDEEGNLLYAFGGYGSQDGVFQSVSALAYQDARLLVLDKGTGKLTVFRRTDYGDNIAAAIEARKNRKYDESIAAWRKVLGQNPSLEMAYSGVAQSNMRKGEYEEAMHNYKLANDWEHYFKAFAEYRKEVIGKLILVIPIAAVLLLWLLTRFFKYVKKVNATGWRKSGKRTFPEEVFYAFHVMFHPFDGFWDLKHEKRGSVRAAVFIVALVMAADVFEKLAGGYILYPTDWRVIELHDTVLGVLIPFGLWCCVNWGLTTLMDGEGSLKDIFIASAYSLMPIAMISIPVTIFSNFASQQEQPFITFFTSLSFAWAIGLIFVGVLVTNDYNPFKNAYTSVISLIGMGFVAFLTVVFINILQNMNAFITTIFNEIAFRL</sequence>
<evidence type="ECO:0000256" key="7">
    <source>
        <dbReference type="SAM" id="Phobius"/>
    </source>
</evidence>
<name>A0A927H4G7_9BACL</name>
<dbReference type="GO" id="GO:0016020">
    <property type="term" value="C:membrane"/>
    <property type="evidence" value="ECO:0007669"/>
    <property type="project" value="UniProtKB-SubCell"/>
</dbReference>
<dbReference type="PROSITE" id="PS51125">
    <property type="entry name" value="NHL"/>
    <property type="match status" value="2"/>
</dbReference>
<accession>A0A927H4G7</accession>
<evidence type="ECO:0000256" key="1">
    <source>
        <dbReference type="ARBA" id="ARBA00004141"/>
    </source>
</evidence>
<feature type="transmembrane region" description="Helical" evidence="7">
    <location>
        <begin position="462"/>
        <end position="481"/>
    </location>
</feature>
<dbReference type="EMBL" id="JACXIY010000002">
    <property type="protein sequence ID" value="MBD2867362.1"/>
    <property type="molecule type" value="Genomic_DNA"/>
</dbReference>
<gene>
    <name evidence="10" type="ORF">IDH41_02145</name>
</gene>
<feature type="repeat" description="NHL" evidence="6">
    <location>
        <begin position="104"/>
        <end position="147"/>
    </location>
</feature>
<evidence type="ECO:0000256" key="6">
    <source>
        <dbReference type="PROSITE-ProRule" id="PRU00504"/>
    </source>
</evidence>
<dbReference type="Pfam" id="PF04893">
    <property type="entry name" value="Yip1"/>
    <property type="match status" value="1"/>
</dbReference>
<evidence type="ECO:0000313" key="11">
    <source>
        <dbReference type="Proteomes" id="UP000632125"/>
    </source>
</evidence>
<protein>
    <recommendedName>
        <fullName evidence="9">Yip1 domain-containing protein</fullName>
    </recommendedName>
</protein>
<dbReference type="AlphaFoldDB" id="A0A927H4G7"/>
<dbReference type="InterPro" id="IPR050952">
    <property type="entry name" value="TRIM-NHL_E3_ligases"/>
</dbReference>
<comment type="subcellular location">
    <subcellularLocation>
        <location evidence="1">Membrane</location>
        <topology evidence="1">Multi-pass membrane protein</topology>
    </subcellularLocation>
</comment>
<dbReference type="SUPFAM" id="SSF101898">
    <property type="entry name" value="NHL repeat"/>
    <property type="match status" value="1"/>
</dbReference>
<dbReference type="RefSeq" id="WP_190857863.1">
    <property type="nucleotide sequence ID" value="NZ_JACXIY010000002.1"/>
</dbReference>
<feature type="transmembrane region" description="Helical" evidence="7">
    <location>
        <begin position="668"/>
        <end position="690"/>
    </location>
</feature>
<proteinExistence type="predicted"/>
<evidence type="ECO:0000256" key="3">
    <source>
        <dbReference type="ARBA" id="ARBA00022737"/>
    </source>
</evidence>
<evidence type="ECO:0000256" key="8">
    <source>
        <dbReference type="SAM" id="SignalP"/>
    </source>
</evidence>
<dbReference type="InterPro" id="IPR011990">
    <property type="entry name" value="TPR-like_helical_dom_sf"/>
</dbReference>
<feature type="transmembrane region" description="Helical" evidence="7">
    <location>
        <begin position="602"/>
        <end position="622"/>
    </location>
</feature>